<feature type="region of interest" description="Disordered" evidence="1">
    <location>
        <begin position="150"/>
        <end position="179"/>
    </location>
</feature>
<keyword evidence="3" id="KW-1185">Reference proteome</keyword>
<evidence type="ECO:0000313" key="3">
    <source>
        <dbReference type="Proteomes" id="UP000521943"/>
    </source>
</evidence>
<feature type="compositionally biased region" description="Basic residues" evidence="1">
    <location>
        <begin position="680"/>
        <end position="694"/>
    </location>
</feature>
<feature type="compositionally biased region" description="Basic residues" evidence="1">
    <location>
        <begin position="555"/>
        <end position="567"/>
    </location>
</feature>
<organism evidence="2 3">
    <name type="scientific">Ephemerocybe angulata</name>
    <dbReference type="NCBI Taxonomy" id="980116"/>
    <lineage>
        <taxon>Eukaryota</taxon>
        <taxon>Fungi</taxon>
        <taxon>Dikarya</taxon>
        <taxon>Basidiomycota</taxon>
        <taxon>Agaricomycotina</taxon>
        <taxon>Agaricomycetes</taxon>
        <taxon>Agaricomycetidae</taxon>
        <taxon>Agaricales</taxon>
        <taxon>Agaricineae</taxon>
        <taxon>Psathyrellaceae</taxon>
        <taxon>Ephemerocybe</taxon>
    </lineage>
</organism>
<accession>A0A8H6I7V2</accession>
<dbReference type="Proteomes" id="UP000521943">
    <property type="component" value="Unassembled WGS sequence"/>
</dbReference>
<feature type="region of interest" description="Disordered" evidence="1">
    <location>
        <begin position="529"/>
        <end position="694"/>
    </location>
</feature>
<reference evidence="2 3" key="1">
    <citation type="submission" date="2020-07" db="EMBL/GenBank/DDBJ databases">
        <title>Comparative genomics of pyrophilous fungi reveals a link between fire events and developmental genes.</title>
        <authorList>
            <consortium name="DOE Joint Genome Institute"/>
            <person name="Steindorff A.S."/>
            <person name="Carver A."/>
            <person name="Calhoun S."/>
            <person name="Stillman K."/>
            <person name="Liu H."/>
            <person name="Lipzen A."/>
            <person name="Pangilinan J."/>
            <person name="Labutti K."/>
            <person name="Bruns T.D."/>
            <person name="Grigoriev I.V."/>
        </authorList>
    </citation>
    <scope>NUCLEOTIDE SEQUENCE [LARGE SCALE GENOMIC DNA]</scope>
    <source>
        <strain evidence="2 3">CBS 144469</strain>
    </source>
</reference>
<feature type="compositionally biased region" description="Low complexity" evidence="1">
    <location>
        <begin position="618"/>
        <end position="627"/>
    </location>
</feature>
<feature type="compositionally biased region" description="Gly residues" evidence="1">
    <location>
        <begin position="568"/>
        <end position="580"/>
    </location>
</feature>
<feature type="compositionally biased region" description="Acidic residues" evidence="1">
    <location>
        <begin position="158"/>
        <end position="173"/>
    </location>
</feature>
<protein>
    <submittedName>
        <fullName evidence="2">Uncharacterized protein</fullName>
    </submittedName>
</protein>
<dbReference type="AlphaFoldDB" id="A0A8H6I7V2"/>
<dbReference type="EMBL" id="JACGCI010000015">
    <property type="protein sequence ID" value="KAF6759487.1"/>
    <property type="molecule type" value="Genomic_DNA"/>
</dbReference>
<gene>
    <name evidence="2" type="ORF">DFP72DRAFT_844212</name>
</gene>
<feature type="compositionally biased region" description="Basic residues" evidence="1">
    <location>
        <begin position="343"/>
        <end position="359"/>
    </location>
</feature>
<sequence length="694" mass="73896">MAGKRWAQDYDGQPEFIADWLQRFLNAIGKAAQKRFWRLLFEKWFQAFPFLQELVKDEYLGKHVLDDGYTLSPEEAKVYADQLERKQGQIKTVFRYERGKIVGDVGVTSSKRTGVSKAAQFFTKKRVRVHQRGEVYYILYPEEVDKLVDEEMKQQADSDGEDEVEPDSEDEDGTDSRMTVTKRLARELYAAAPVSRREAVEAYIAKEREDQNAAIDDDSGRLGLDRPANERQDYLQHASAFMISNAKTLWDAAGILTLQIAVAPDPVHEGQLWTRVIAFGKDGKDQPFNVAFKGFQDHYISPFYRWAVENVYTSEPVVVKTDSSDVAKPPTSDPGTAVDSAKAKSKSKQKQKSKSKATKKIVSDSDEDVPAKAPTAAARWFRIALAGMDKTAAVGKKHSSSPAMTPAPTAPSPAVMAPALAAPPPPVIAPPTAPPPAITPAPTAPSPALWDSVAKSKGKTTAPPAITNTDTSTLPARPPPIQTVLPIDPSLASSAAAATPAPHVPVPPAGISWASLKTNVPVVAKAKAQEAVASPGSDAEDEEVVVPEASNEKAKAKRGGKGGRRGGARGGRARGGGIGRGAKAVASSDVPMAAVSAEAPAAPADVTAGKTVEEGSPPDDATAALTAAKKRKPDDAVEEAPSKRVRKAALRADGSEVVRPSRPDPKPRKVAAGSSEGKTKGKAKGVAAKKKAGK</sequence>
<proteinExistence type="predicted"/>
<feature type="compositionally biased region" description="Low complexity" evidence="1">
    <location>
        <begin position="590"/>
        <end position="608"/>
    </location>
</feature>
<feature type="region of interest" description="Disordered" evidence="1">
    <location>
        <begin position="456"/>
        <end position="478"/>
    </location>
</feature>
<feature type="region of interest" description="Disordered" evidence="1">
    <location>
        <begin position="321"/>
        <end position="373"/>
    </location>
</feature>
<evidence type="ECO:0000313" key="2">
    <source>
        <dbReference type="EMBL" id="KAF6759487.1"/>
    </source>
</evidence>
<evidence type="ECO:0000256" key="1">
    <source>
        <dbReference type="SAM" id="MobiDB-lite"/>
    </source>
</evidence>
<feature type="compositionally biased region" description="Basic and acidic residues" evidence="1">
    <location>
        <begin position="653"/>
        <end position="667"/>
    </location>
</feature>
<comment type="caution">
    <text evidence="2">The sequence shown here is derived from an EMBL/GenBank/DDBJ whole genome shotgun (WGS) entry which is preliminary data.</text>
</comment>
<name>A0A8H6I7V2_9AGAR</name>